<protein>
    <submittedName>
        <fullName evidence="1">Uncharacterized protein</fullName>
    </submittedName>
</protein>
<proteinExistence type="predicted"/>
<dbReference type="RefSeq" id="WP_201312138.1">
    <property type="nucleotide sequence ID" value="NZ_BLYI01000065.1"/>
</dbReference>
<evidence type="ECO:0000313" key="1">
    <source>
        <dbReference type="EMBL" id="GFO86487.1"/>
    </source>
</evidence>
<evidence type="ECO:0000313" key="2">
    <source>
        <dbReference type="Proteomes" id="UP000613208"/>
    </source>
</evidence>
<accession>A0A916Q8W5</accession>
<name>A0A916Q8W5_9FIRM</name>
<dbReference type="EMBL" id="BLYI01000065">
    <property type="protein sequence ID" value="GFO86487.1"/>
    <property type="molecule type" value="Genomic_DNA"/>
</dbReference>
<keyword evidence="2" id="KW-1185">Reference proteome</keyword>
<comment type="caution">
    <text evidence="1">The sequence shown here is derived from an EMBL/GenBank/DDBJ whole genome shotgun (WGS) entry which is preliminary data.</text>
</comment>
<gene>
    <name evidence="1" type="ORF">ANBU17_28340</name>
</gene>
<dbReference type="Proteomes" id="UP000613208">
    <property type="component" value="Unassembled WGS sequence"/>
</dbReference>
<sequence>MIGLKVEDYCQNCIDFDPEKEVIAKRYMKSKDEECLTLVTCKNADKCRRLIKYLKKKIE</sequence>
<reference evidence="1" key="1">
    <citation type="submission" date="2020-06" db="EMBL/GenBank/DDBJ databases">
        <title>Characterization of fructooligosaccharide metabolism and fructooligosaccharide-degrading enzymes in human commensal butyrate producers.</title>
        <authorList>
            <person name="Tanno H."/>
            <person name="Fujii T."/>
            <person name="Hirano K."/>
            <person name="Maeno S."/>
            <person name="Tonozuka T."/>
            <person name="Sakamoto M."/>
            <person name="Ohkuma M."/>
            <person name="Tochio T."/>
            <person name="Endo A."/>
        </authorList>
    </citation>
    <scope>NUCLEOTIDE SEQUENCE</scope>
    <source>
        <strain evidence="1">JCM 17466</strain>
    </source>
</reference>
<dbReference type="AlphaFoldDB" id="A0A916Q8W5"/>
<organism evidence="1 2">
    <name type="scientific">Anaerostipes butyraticus</name>
    <dbReference type="NCBI Taxonomy" id="645466"/>
    <lineage>
        <taxon>Bacteria</taxon>
        <taxon>Bacillati</taxon>
        <taxon>Bacillota</taxon>
        <taxon>Clostridia</taxon>
        <taxon>Lachnospirales</taxon>
        <taxon>Lachnospiraceae</taxon>
        <taxon>Anaerostipes</taxon>
    </lineage>
</organism>